<gene>
    <name evidence="4" type="ORF">IPN75_20025</name>
</gene>
<dbReference type="AlphaFoldDB" id="A0A9D7QML2"/>
<evidence type="ECO:0008006" key="6">
    <source>
        <dbReference type="Google" id="ProtNLM"/>
    </source>
</evidence>
<keyword evidence="1" id="KW-0175">Coiled coil</keyword>
<accession>A0A9D7QML2</accession>
<dbReference type="Proteomes" id="UP000808146">
    <property type="component" value="Unassembled WGS sequence"/>
</dbReference>
<reference evidence="4" key="1">
    <citation type="submission" date="2020-10" db="EMBL/GenBank/DDBJ databases">
        <title>Connecting structure to function with the recovery of over 1000 high-quality activated sludge metagenome-assembled genomes encoding full-length rRNA genes using long-read sequencing.</title>
        <authorList>
            <person name="Singleton C.M."/>
            <person name="Petriglieri F."/>
            <person name="Kristensen J.M."/>
            <person name="Kirkegaard R.H."/>
            <person name="Michaelsen T.Y."/>
            <person name="Andersen M.H."/>
            <person name="Karst S.M."/>
            <person name="Dueholm M.S."/>
            <person name="Nielsen P.H."/>
            <person name="Albertsen M."/>
        </authorList>
    </citation>
    <scope>NUCLEOTIDE SEQUENCE</scope>
    <source>
        <strain evidence="4">OdNE_18-Q3-R46-58_BAT3C.305</strain>
    </source>
</reference>
<evidence type="ECO:0000256" key="2">
    <source>
        <dbReference type="SAM" id="MobiDB-lite"/>
    </source>
</evidence>
<keyword evidence="3" id="KW-0732">Signal</keyword>
<feature type="compositionally biased region" description="Low complexity" evidence="2">
    <location>
        <begin position="21"/>
        <end position="35"/>
    </location>
</feature>
<sequence>MKLSLFFALIIASATAFAQQAPAPRQVTQIPQGQSPVPPPPQAPQLSNAELSELLRAQTTAIKALSSKLDMLEERIQKIEKGPR</sequence>
<feature type="region of interest" description="Disordered" evidence="2">
    <location>
        <begin position="21"/>
        <end position="46"/>
    </location>
</feature>
<feature type="signal peptide" evidence="3">
    <location>
        <begin position="1"/>
        <end position="18"/>
    </location>
</feature>
<proteinExistence type="predicted"/>
<dbReference type="EMBL" id="JADKBR010000029">
    <property type="protein sequence ID" value="MBK8892472.1"/>
    <property type="molecule type" value="Genomic_DNA"/>
</dbReference>
<protein>
    <recommendedName>
        <fullName evidence="6">YbgF trimerisation domain-containing protein</fullName>
    </recommendedName>
</protein>
<comment type="caution">
    <text evidence="4">The sequence shown here is derived from an EMBL/GenBank/DDBJ whole genome shotgun (WGS) entry which is preliminary data.</text>
</comment>
<feature type="coiled-coil region" evidence="1">
    <location>
        <begin position="55"/>
        <end position="82"/>
    </location>
</feature>
<evidence type="ECO:0000313" key="4">
    <source>
        <dbReference type="EMBL" id="MBK8892472.1"/>
    </source>
</evidence>
<name>A0A9D7QML2_9RHOO</name>
<evidence type="ECO:0000256" key="1">
    <source>
        <dbReference type="SAM" id="Coils"/>
    </source>
</evidence>
<organism evidence="4 5">
    <name type="scientific">Candidatus Dechloromonas phosphorivorans</name>
    <dbReference type="NCBI Taxonomy" id="2899244"/>
    <lineage>
        <taxon>Bacteria</taxon>
        <taxon>Pseudomonadati</taxon>
        <taxon>Pseudomonadota</taxon>
        <taxon>Betaproteobacteria</taxon>
        <taxon>Rhodocyclales</taxon>
        <taxon>Azonexaceae</taxon>
        <taxon>Dechloromonas</taxon>
    </lineage>
</organism>
<evidence type="ECO:0000256" key="3">
    <source>
        <dbReference type="SAM" id="SignalP"/>
    </source>
</evidence>
<evidence type="ECO:0000313" key="5">
    <source>
        <dbReference type="Proteomes" id="UP000808146"/>
    </source>
</evidence>
<feature type="chain" id="PRO_5039732695" description="YbgF trimerisation domain-containing protein" evidence="3">
    <location>
        <begin position="19"/>
        <end position="84"/>
    </location>
</feature>